<accession>A0A2M4DK57</accession>
<keyword evidence="1" id="KW-0472">Membrane</keyword>
<evidence type="ECO:0000313" key="2">
    <source>
        <dbReference type="EMBL" id="MBW77568.1"/>
    </source>
</evidence>
<feature type="transmembrane region" description="Helical" evidence="1">
    <location>
        <begin position="115"/>
        <end position="133"/>
    </location>
</feature>
<dbReference type="EMBL" id="GGFL01013390">
    <property type="protein sequence ID" value="MBW77568.1"/>
    <property type="molecule type" value="Transcribed_RNA"/>
</dbReference>
<name>A0A2M4DK57_ANODA</name>
<protein>
    <submittedName>
        <fullName evidence="2">Uncharacterized protein</fullName>
    </submittedName>
</protein>
<keyword evidence="1" id="KW-0812">Transmembrane</keyword>
<sequence length="156" mass="16814">MTASTGVTISIAITTTIATTVTVATAPGGAVVGASGDSTGVTVAAAGSETRSDQVQMAEARFFRSPQERDLLIGQFDEVQQLMHVHPTARSFGVDDLHRSSAFIERRTPTRGRGLSIRLLVLLLLLLLLLRLCRWHRGRLMSISSSMITSYCATVR</sequence>
<dbReference type="AlphaFoldDB" id="A0A2M4DK57"/>
<reference evidence="2" key="1">
    <citation type="submission" date="2018-01" db="EMBL/GenBank/DDBJ databases">
        <title>An insight into the sialome of Amazonian anophelines.</title>
        <authorList>
            <person name="Ribeiro J.M."/>
            <person name="Scarpassa V."/>
            <person name="Calvo E."/>
        </authorList>
    </citation>
    <scope>NUCLEOTIDE SEQUENCE</scope>
</reference>
<evidence type="ECO:0000256" key="1">
    <source>
        <dbReference type="SAM" id="Phobius"/>
    </source>
</evidence>
<organism evidence="2">
    <name type="scientific">Anopheles darlingi</name>
    <name type="common">Mosquito</name>
    <dbReference type="NCBI Taxonomy" id="43151"/>
    <lineage>
        <taxon>Eukaryota</taxon>
        <taxon>Metazoa</taxon>
        <taxon>Ecdysozoa</taxon>
        <taxon>Arthropoda</taxon>
        <taxon>Hexapoda</taxon>
        <taxon>Insecta</taxon>
        <taxon>Pterygota</taxon>
        <taxon>Neoptera</taxon>
        <taxon>Endopterygota</taxon>
        <taxon>Diptera</taxon>
        <taxon>Nematocera</taxon>
        <taxon>Culicoidea</taxon>
        <taxon>Culicidae</taxon>
        <taxon>Anophelinae</taxon>
        <taxon>Anopheles</taxon>
    </lineage>
</organism>
<keyword evidence="1" id="KW-1133">Transmembrane helix</keyword>
<proteinExistence type="predicted"/>